<evidence type="ECO:0000259" key="2">
    <source>
        <dbReference type="PROSITE" id="PS51782"/>
    </source>
</evidence>
<feature type="domain" description="LysM" evidence="2">
    <location>
        <begin position="244"/>
        <end position="289"/>
    </location>
</feature>
<accession>A0A420VE18</accession>
<evidence type="ECO:0000313" key="4">
    <source>
        <dbReference type="Proteomes" id="UP000286235"/>
    </source>
</evidence>
<dbReference type="InterPro" id="IPR036779">
    <property type="entry name" value="LysM_dom_sf"/>
</dbReference>
<dbReference type="RefSeq" id="WP_183041615.1">
    <property type="nucleotide sequence ID" value="NZ_AZRV01000035.1"/>
</dbReference>
<evidence type="ECO:0000313" key="3">
    <source>
        <dbReference type="EMBL" id="RKO61795.1"/>
    </source>
</evidence>
<reference evidence="3 4" key="1">
    <citation type="submission" date="2013-12" db="EMBL/GenBank/DDBJ databases">
        <title>Genome and proteome characterization of Caldibacillus debilis GB1 derived from a cellulolytic aero-tolerant co-culture.</title>
        <authorList>
            <person name="Wushke S.T."/>
            <person name="Zhang X."/>
            <person name="Fristensky B."/>
            <person name="Wilkins J.A."/>
            <person name="Levin D.B."/>
            <person name="Sparling R."/>
        </authorList>
    </citation>
    <scope>NUCLEOTIDE SEQUENCE [LARGE SCALE GENOMIC DNA]</scope>
    <source>
        <strain evidence="3 4">GB1</strain>
    </source>
</reference>
<keyword evidence="4" id="KW-1185">Reference proteome</keyword>
<dbReference type="AlphaFoldDB" id="A0A420VE18"/>
<dbReference type="PROSITE" id="PS51782">
    <property type="entry name" value="LYSM"/>
    <property type="match status" value="1"/>
</dbReference>
<dbReference type="Pfam" id="PF01476">
    <property type="entry name" value="LysM"/>
    <property type="match status" value="1"/>
</dbReference>
<sequence length="289" mass="31824" precursor="true">MDSKKHRGLNITLILLASLSVGMFAYANVYQPNFAPKEKVTVYVAAENIPAHVDLSADMFRSVKVDKDSYINGAVTNLDGVIGKQLSAKLLKGEILFKGRIAEESESDGPLIAEIRVPTSMPLRHNDTIRIYVQYIEEDGKVTVEELFHEKKVISRDVLANSKGLGNMAEQLAKEAVSTSSDGSVIYVRLTDEEVMEYQKALNTGELYVVKVEGEEAGETMSSGKTVSERPAKEKDDEKTHSVGYYEVQEGDTVESIAKRFMTTPEVIVELNGGATKFKTGQRIKVPAN</sequence>
<dbReference type="EMBL" id="AZRV01000035">
    <property type="protein sequence ID" value="RKO61795.1"/>
    <property type="molecule type" value="Genomic_DNA"/>
</dbReference>
<dbReference type="InterPro" id="IPR013974">
    <property type="entry name" value="SAF"/>
</dbReference>
<organism evidence="3 4">
    <name type="scientific">Caldibacillus debilis GB1</name>
    <dbReference type="NCBI Taxonomy" id="1339248"/>
    <lineage>
        <taxon>Bacteria</taxon>
        <taxon>Bacillati</taxon>
        <taxon>Bacillota</taxon>
        <taxon>Bacilli</taxon>
        <taxon>Bacillales</taxon>
        <taxon>Bacillaceae</taxon>
        <taxon>Caldibacillus</taxon>
    </lineage>
</organism>
<dbReference type="SMART" id="SM00858">
    <property type="entry name" value="SAF"/>
    <property type="match status" value="1"/>
</dbReference>
<dbReference type="Proteomes" id="UP000286235">
    <property type="component" value="Unassembled WGS sequence"/>
</dbReference>
<dbReference type="SMART" id="SM00257">
    <property type="entry name" value="LysM"/>
    <property type="match status" value="1"/>
</dbReference>
<dbReference type="SUPFAM" id="SSF54106">
    <property type="entry name" value="LysM domain"/>
    <property type="match status" value="1"/>
</dbReference>
<feature type="compositionally biased region" description="Basic and acidic residues" evidence="1">
    <location>
        <begin position="227"/>
        <end position="241"/>
    </location>
</feature>
<dbReference type="CDD" id="cd00118">
    <property type="entry name" value="LysM"/>
    <property type="match status" value="1"/>
</dbReference>
<dbReference type="InterPro" id="IPR018392">
    <property type="entry name" value="LysM"/>
</dbReference>
<name>A0A420VE18_9BACI</name>
<protein>
    <submittedName>
        <fullName evidence="3">LysM domain</fullName>
    </submittedName>
</protein>
<evidence type="ECO:0000256" key="1">
    <source>
        <dbReference type="SAM" id="MobiDB-lite"/>
    </source>
</evidence>
<proteinExistence type="predicted"/>
<dbReference type="CDD" id="cd11614">
    <property type="entry name" value="SAF_CpaB_FlgA_like"/>
    <property type="match status" value="1"/>
</dbReference>
<comment type="caution">
    <text evidence="3">The sequence shown here is derived from an EMBL/GenBank/DDBJ whole genome shotgun (WGS) entry which is preliminary data.</text>
</comment>
<gene>
    <name evidence="3" type="ORF">Cdeb_01288</name>
</gene>
<feature type="region of interest" description="Disordered" evidence="1">
    <location>
        <begin position="218"/>
        <end position="241"/>
    </location>
</feature>
<dbReference type="Gene3D" id="3.10.350.10">
    <property type="entry name" value="LysM domain"/>
    <property type="match status" value="1"/>
</dbReference>
<dbReference type="Gene3D" id="3.90.1210.10">
    <property type="entry name" value="Antifreeze-like/N-acetylneuraminic acid synthase C-terminal domain"/>
    <property type="match status" value="1"/>
</dbReference>